<dbReference type="PANTHER" id="PTHR47204">
    <property type="entry name" value="OS02G0168900 PROTEIN"/>
    <property type="match status" value="1"/>
</dbReference>
<sequence length="167" mass="18564">MIATEKPILTIKPASGTFSKATAHLLPCRIHYDGPVDPVDPFWDPKTNSNEGKSFTAYFRGRKLLGTPLSLPQNYRGVIAVPTAPEDTANSQQRRPEEEHIEVIDLDPELLQGSLEAQAEFDKLVVWGHETTVDGAADPYVRAVEEWIVLAEKIHTFEGPSSEENKK</sequence>
<dbReference type="GeneID" id="18257968"/>
<dbReference type="HOGENOM" id="CLU_097632_0_1_1"/>
<dbReference type="OMA" id="GFAESMH"/>
<name>G0S3Y3_CHATD</name>
<organism evidence="2">
    <name type="scientific">Chaetomium thermophilum (strain DSM 1495 / CBS 144.50 / IMI 039719)</name>
    <name type="common">Thermochaetoides thermophila</name>
    <dbReference type="NCBI Taxonomy" id="759272"/>
    <lineage>
        <taxon>Eukaryota</taxon>
        <taxon>Fungi</taxon>
        <taxon>Dikarya</taxon>
        <taxon>Ascomycota</taxon>
        <taxon>Pezizomycotina</taxon>
        <taxon>Sordariomycetes</taxon>
        <taxon>Sordariomycetidae</taxon>
        <taxon>Sordariales</taxon>
        <taxon>Chaetomiaceae</taxon>
        <taxon>Thermochaetoides</taxon>
    </lineage>
</organism>
<evidence type="ECO:0000313" key="1">
    <source>
        <dbReference type="EMBL" id="EGS22045.1"/>
    </source>
</evidence>
<dbReference type="GO" id="GO:0032299">
    <property type="term" value="C:ribonuclease H2 complex"/>
    <property type="evidence" value="ECO:0007669"/>
    <property type="project" value="InterPro"/>
</dbReference>
<protein>
    <submittedName>
        <fullName evidence="1">Uncharacterized protein</fullName>
    </submittedName>
</protein>
<dbReference type="KEGG" id="cthr:CTHT_0039300"/>
<dbReference type="OrthoDB" id="6222486at2759"/>
<dbReference type="EMBL" id="GL988041">
    <property type="protein sequence ID" value="EGS22045.1"/>
    <property type="molecule type" value="Genomic_DNA"/>
</dbReference>
<dbReference type="STRING" id="759272.G0S3Y3"/>
<dbReference type="Proteomes" id="UP000008066">
    <property type="component" value="Unassembled WGS sequence"/>
</dbReference>
<gene>
    <name evidence="1" type="ORF">CTHT_0039300</name>
</gene>
<proteinExistence type="predicted"/>
<dbReference type="eggNOG" id="ENOG502S1H4">
    <property type="taxonomic scope" value="Eukaryota"/>
</dbReference>
<dbReference type="Gene3D" id="2.40.128.680">
    <property type="match status" value="1"/>
</dbReference>
<accession>G0S3Y3</accession>
<dbReference type="Pfam" id="PF08615">
    <property type="entry name" value="RNase_H2_suC"/>
    <property type="match status" value="1"/>
</dbReference>
<dbReference type="CDD" id="cd09271">
    <property type="entry name" value="RNase_H2-C"/>
    <property type="match status" value="1"/>
</dbReference>
<reference evidence="1 2" key="1">
    <citation type="journal article" date="2011" name="Cell">
        <title>Insight into structure and assembly of the nuclear pore complex by utilizing the genome of a eukaryotic thermophile.</title>
        <authorList>
            <person name="Amlacher S."/>
            <person name="Sarges P."/>
            <person name="Flemming D."/>
            <person name="van Noort V."/>
            <person name="Kunze R."/>
            <person name="Devos D.P."/>
            <person name="Arumugam M."/>
            <person name="Bork P."/>
            <person name="Hurt E."/>
        </authorList>
    </citation>
    <scope>NUCLEOTIDE SEQUENCE [LARGE SCALE GENOMIC DNA]</scope>
    <source>
        <strain evidence="2">DSM 1495 / CBS 144.50 / IMI 039719</strain>
    </source>
</reference>
<dbReference type="PANTHER" id="PTHR47204:SF1">
    <property type="entry name" value="RIBONUCLEASE H2 SUBUNIT C"/>
    <property type="match status" value="1"/>
</dbReference>
<dbReference type="RefSeq" id="XP_006694341.1">
    <property type="nucleotide sequence ID" value="XM_006694278.1"/>
</dbReference>
<dbReference type="GO" id="GO:0006401">
    <property type="term" value="P:RNA catabolic process"/>
    <property type="evidence" value="ECO:0007669"/>
    <property type="project" value="InterPro"/>
</dbReference>
<dbReference type="InterPro" id="IPR013924">
    <property type="entry name" value="RNase_H2_suC"/>
</dbReference>
<dbReference type="AlphaFoldDB" id="G0S3Y3"/>
<keyword evidence="2" id="KW-1185">Reference proteome</keyword>
<evidence type="ECO:0000313" key="2">
    <source>
        <dbReference type="Proteomes" id="UP000008066"/>
    </source>
</evidence>